<accession>A0ABP7FGG9</accession>
<protein>
    <submittedName>
        <fullName evidence="2">Uncharacterized protein</fullName>
    </submittedName>
</protein>
<dbReference type="EMBL" id="BAABDD010000006">
    <property type="protein sequence ID" value="GAA3737935.1"/>
    <property type="molecule type" value="Genomic_DNA"/>
</dbReference>
<proteinExistence type="predicted"/>
<keyword evidence="3" id="KW-1185">Reference proteome</keyword>
<reference evidence="3" key="1">
    <citation type="journal article" date="2019" name="Int. J. Syst. Evol. Microbiol.">
        <title>The Global Catalogue of Microorganisms (GCM) 10K type strain sequencing project: providing services to taxonomists for standard genome sequencing and annotation.</title>
        <authorList>
            <consortium name="The Broad Institute Genomics Platform"/>
            <consortium name="The Broad Institute Genome Sequencing Center for Infectious Disease"/>
            <person name="Wu L."/>
            <person name="Ma J."/>
        </authorList>
    </citation>
    <scope>NUCLEOTIDE SEQUENCE [LARGE SCALE GENOMIC DNA]</scope>
    <source>
        <strain evidence="3">JCM 17137</strain>
    </source>
</reference>
<gene>
    <name evidence="2" type="ORF">GCM10022402_17330</name>
</gene>
<evidence type="ECO:0000313" key="3">
    <source>
        <dbReference type="Proteomes" id="UP001500908"/>
    </source>
</evidence>
<evidence type="ECO:0000313" key="2">
    <source>
        <dbReference type="EMBL" id="GAA3737935.1"/>
    </source>
</evidence>
<name>A0ABP7FGG9_9ACTN</name>
<sequence length="101" mass="10327">MSRELPVFGGETPRTPCARALVRCGAEEKTGEVLGSAVPGGARGLVGSACRYPGVHAISTPTTGHMSRGASPGGVGFHSTPTLPSTMERTRARDDVLHGNA</sequence>
<feature type="region of interest" description="Disordered" evidence="1">
    <location>
        <begin position="59"/>
        <end position="101"/>
    </location>
</feature>
<comment type="caution">
    <text evidence="2">The sequence shown here is derived from an EMBL/GenBank/DDBJ whole genome shotgun (WGS) entry which is preliminary data.</text>
</comment>
<organism evidence="2 3">
    <name type="scientific">Salinactinospora qingdaonensis</name>
    <dbReference type="NCBI Taxonomy" id="702744"/>
    <lineage>
        <taxon>Bacteria</taxon>
        <taxon>Bacillati</taxon>
        <taxon>Actinomycetota</taxon>
        <taxon>Actinomycetes</taxon>
        <taxon>Streptosporangiales</taxon>
        <taxon>Nocardiopsidaceae</taxon>
        <taxon>Salinactinospora</taxon>
    </lineage>
</organism>
<evidence type="ECO:0000256" key="1">
    <source>
        <dbReference type="SAM" id="MobiDB-lite"/>
    </source>
</evidence>
<dbReference type="Proteomes" id="UP001500908">
    <property type="component" value="Unassembled WGS sequence"/>
</dbReference>
<feature type="compositionally biased region" description="Basic and acidic residues" evidence="1">
    <location>
        <begin position="88"/>
        <end position="101"/>
    </location>
</feature>